<dbReference type="Gene3D" id="3.30.70.1490">
    <property type="entry name" value="Cysteine protease Prp"/>
    <property type="match status" value="1"/>
</dbReference>
<organism evidence="7 8">
    <name type="scientific">Ammoniphilus oxalaticus</name>
    <dbReference type="NCBI Taxonomy" id="66863"/>
    <lineage>
        <taxon>Bacteria</taxon>
        <taxon>Bacillati</taxon>
        <taxon>Bacillota</taxon>
        <taxon>Bacilli</taxon>
        <taxon>Bacillales</taxon>
        <taxon>Paenibacillaceae</taxon>
        <taxon>Aneurinibacillus group</taxon>
        <taxon>Ammoniphilus</taxon>
    </lineage>
</organism>
<keyword evidence="8" id="KW-1185">Reference proteome</keyword>
<evidence type="ECO:0000313" key="7">
    <source>
        <dbReference type="EMBL" id="RKD23905.1"/>
    </source>
</evidence>
<dbReference type="CDD" id="cd16332">
    <property type="entry name" value="Prp-like"/>
    <property type="match status" value="1"/>
</dbReference>
<dbReference type="GO" id="GO:0042254">
    <property type="term" value="P:ribosome biogenesis"/>
    <property type="evidence" value="ECO:0007669"/>
    <property type="project" value="UniProtKB-KW"/>
</dbReference>
<keyword evidence="2" id="KW-0645">Protease</keyword>
<protein>
    <recommendedName>
        <fullName evidence="6">Ribosomal processing cysteine protease Prp</fullName>
    </recommendedName>
</protein>
<dbReference type="InterPro" id="IPR007422">
    <property type="entry name" value="Peptidase_Prp"/>
</dbReference>
<dbReference type="OrthoDB" id="48998at2"/>
<dbReference type="RefSeq" id="WP_120189135.1">
    <property type="nucleotide sequence ID" value="NZ_MCHY01000008.1"/>
</dbReference>
<evidence type="ECO:0000256" key="6">
    <source>
        <dbReference type="ARBA" id="ARBA00044538"/>
    </source>
</evidence>
<evidence type="ECO:0000256" key="3">
    <source>
        <dbReference type="ARBA" id="ARBA00022801"/>
    </source>
</evidence>
<keyword evidence="1" id="KW-0690">Ribosome biogenesis</keyword>
<evidence type="ECO:0000256" key="1">
    <source>
        <dbReference type="ARBA" id="ARBA00022517"/>
    </source>
</evidence>
<dbReference type="InterPro" id="IPR036764">
    <property type="entry name" value="Peptidase_Prp_sf"/>
</dbReference>
<comment type="caution">
    <text evidence="7">The sequence shown here is derived from an EMBL/GenBank/DDBJ whole genome shotgun (WGS) entry which is preliminary data.</text>
</comment>
<dbReference type="PANTHER" id="PTHR39178">
    <property type="entry name" value="HYPOTHETICAL RIBOSOME-ASSOCIATED PROTEIN"/>
    <property type="match status" value="1"/>
</dbReference>
<dbReference type="GO" id="GO:0008234">
    <property type="term" value="F:cysteine-type peptidase activity"/>
    <property type="evidence" value="ECO:0007669"/>
    <property type="project" value="UniProtKB-KW"/>
</dbReference>
<evidence type="ECO:0000256" key="2">
    <source>
        <dbReference type="ARBA" id="ARBA00022670"/>
    </source>
</evidence>
<evidence type="ECO:0000256" key="4">
    <source>
        <dbReference type="ARBA" id="ARBA00022807"/>
    </source>
</evidence>
<keyword evidence="3" id="KW-0378">Hydrolase</keyword>
<sequence length="118" mass="12957">MIKAQVRRTDAGDVESFTIVGHAGYAERGQDIVCAAVSGISFGAINAIHSLLDVELGVEQGKDGYLRCLVPHFEDVETHQRVQLLLDGMIASLQSVAFEYGQFVSINDQNNTRRWTSC</sequence>
<name>A0A419SIT9_9BACL</name>
<gene>
    <name evidence="7" type="ORF">BEP19_05620</name>
</gene>
<proteinExistence type="inferred from homology"/>
<dbReference type="AlphaFoldDB" id="A0A419SIT9"/>
<evidence type="ECO:0000313" key="8">
    <source>
        <dbReference type="Proteomes" id="UP000284219"/>
    </source>
</evidence>
<dbReference type="Proteomes" id="UP000284219">
    <property type="component" value="Unassembled WGS sequence"/>
</dbReference>
<keyword evidence="4" id="KW-0788">Thiol protease</keyword>
<evidence type="ECO:0000256" key="5">
    <source>
        <dbReference type="ARBA" id="ARBA00044503"/>
    </source>
</evidence>
<comment type="similarity">
    <text evidence="5">Belongs to the Prp family.</text>
</comment>
<dbReference type="GO" id="GO:0006508">
    <property type="term" value="P:proteolysis"/>
    <property type="evidence" value="ECO:0007669"/>
    <property type="project" value="UniProtKB-KW"/>
</dbReference>
<dbReference type="PANTHER" id="PTHR39178:SF1">
    <property type="entry name" value="RIBOSOMAL-PROCESSING CYSTEINE PROTEASE PRP"/>
    <property type="match status" value="1"/>
</dbReference>
<dbReference type="EMBL" id="MCHY01000008">
    <property type="protein sequence ID" value="RKD23905.1"/>
    <property type="molecule type" value="Genomic_DNA"/>
</dbReference>
<dbReference type="SUPFAM" id="SSF118010">
    <property type="entry name" value="TM1457-like"/>
    <property type="match status" value="1"/>
</dbReference>
<dbReference type="Pfam" id="PF04327">
    <property type="entry name" value="Peptidase_Prp"/>
    <property type="match status" value="1"/>
</dbReference>
<reference evidence="7 8" key="1">
    <citation type="submission" date="2016-08" db="EMBL/GenBank/DDBJ databases">
        <title>Novel Firmicute Genomes.</title>
        <authorList>
            <person name="Poppleton D.I."/>
            <person name="Gribaldo S."/>
        </authorList>
    </citation>
    <scope>NUCLEOTIDE SEQUENCE [LARGE SCALE GENOMIC DNA]</scope>
    <source>
        <strain evidence="7 8">RAOx-1</strain>
    </source>
</reference>
<accession>A0A419SIT9</accession>